<sequence length="139" mass="16568">MIYDVVLEKMRFPILMQHSWPKELNENEYEIRKEDLHFDFFMQLKSHSGDINFLSCKQLAVSKLLLALYKNISKLYIKLLNFIFLGIKVNVNDAKKIIDGFVQIKMNEENNLCIEQVFKNDVYEKLDEYIIDSNIEKLI</sequence>
<dbReference type="Proteomes" id="UP001334084">
    <property type="component" value="Chromosome 5"/>
</dbReference>
<dbReference type="AlphaFoldDB" id="A0AAX4JBW7"/>
<organism evidence="1 2">
    <name type="scientific">Vairimorpha necatrix</name>
    <dbReference type="NCBI Taxonomy" id="6039"/>
    <lineage>
        <taxon>Eukaryota</taxon>
        <taxon>Fungi</taxon>
        <taxon>Fungi incertae sedis</taxon>
        <taxon>Microsporidia</taxon>
        <taxon>Nosematidae</taxon>
        <taxon>Vairimorpha</taxon>
    </lineage>
</organism>
<dbReference type="EMBL" id="CP142730">
    <property type="protein sequence ID" value="WUR03464.1"/>
    <property type="molecule type" value="Genomic_DNA"/>
</dbReference>
<dbReference type="GeneID" id="90541283"/>
<accession>A0AAX4JBW7</accession>
<keyword evidence="2" id="KW-1185">Reference proteome</keyword>
<dbReference type="RefSeq" id="XP_065329609.1">
    <property type="nucleotide sequence ID" value="XM_065473537.1"/>
</dbReference>
<name>A0AAX4JBW7_9MICR</name>
<evidence type="ECO:0000313" key="1">
    <source>
        <dbReference type="EMBL" id="WUR03464.1"/>
    </source>
</evidence>
<reference evidence="1" key="1">
    <citation type="journal article" date="2024" name="BMC Genomics">
        <title>Functional annotation of a divergent genome using sequence and structure-based similarity.</title>
        <authorList>
            <person name="Svedberg D."/>
            <person name="Winiger R.R."/>
            <person name="Berg A."/>
            <person name="Sharma H."/>
            <person name="Tellgren-Roth C."/>
            <person name="Debrunner-Vossbrinck B.A."/>
            <person name="Vossbrinck C.R."/>
            <person name="Barandun J."/>
        </authorList>
    </citation>
    <scope>NUCLEOTIDE SEQUENCE</scope>
    <source>
        <strain evidence="1">Illinois isolate</strain>
    </source>
</reference>
<gene>
    <name evidence="1" type="ORF">VNE69_05059</name>
</gene>
<evidence type="ECO:0000313" key="2">
    <source>
        <dbReference type="Proteomes" id="UP001334084"/>
    </source>
</evidence>
<protein>
    <submittedName>
        <fullName evidence="1">Uncharacterized protein</fullName>
    </submittedName>
</protein>
<proteinExistence type="predicted"/>
<dbReference type="KEGG" id="vnx:VNE69_05059"/>